<feature type="transmembrane region" description="Helical" evidence="6">
    <location>
        <begin position="85"/>
        <end position="108"/>
    </location>
</feature>
<evidence type="ECO:0000313" key="8">
    <source>
        <dbReference type="Proteomes" id="UP000198670"/>
    </source>
</evidence>
<keyword evidence="2" id="KW-1003">Cell membrane</keyword>
<dbReference type="RefSeq" id="WP_090628237.1">
    <property type="nucleotide sequence ID" value="NZ_FOQO01000007.1"/>
</dbReference>
<feature type="transmembrane region" description="Helical" evidence="6">
    <location>
        <begin position="213"/>
        <end position="236"/>
    </location>
</feature>
<dbReference type="GO" id="GO:0005886">
    <property type="term" value="C:plasma membrane"/>
    <property type="evidence" value="ECO:0007669"/>
    <property type="project" value="UniProtKB-SubCell"/>
</dbReference>
<feature type="transmembrane region" description="Helical" evidence="6">
    <location>
        <begin position="256"/>
        <end position="280"/>
    </location>
</feature>
<evidence type="ECO:0000313" key="7">
    <source>
        <dbReference type="EMBL" id="SFJ09020.1"/>
    </source>
</evidence>
<evidence type="ECO:0000256" key="2">
    <source>
        <dbReference type="ARBA" id="ARBA00022475"/>
    </source>
</evidence>
<dbReference type="InterPro" id="IPR022791">
    <property type="entry name" value="L-PG_synthase/AglD"/>
</dbReference>
<dbReference type="PANTHER" id="PTHR40277">
    <property type="entry name" value="BLL5419 PROTEIN"/>
    <property type="match status" value="1"/>
</dbReference>
<feature type="transmembrane region" description="Helical" evidence="6">
    <location>
        <begin position="129"/>
        <end position="149"/>
    </location>
</feature>
<accession>A0A1I3NJ80</accession>
<dbReference type="AlphaFoldDB" id="A0A1I3NJ80"/>
<evidence type="ECO:0000256" key="6">
    <source>
        <dbReference type="SAM" id="Phobius"/>
    </source>
</evidence>
<keyword evidence="5 6" id="KW-0472">Membrane</keyword>
<dbReference type="Proteomes" id="UP000198670">
    <property type="component" value="Unassembled WGS sequence"/>
</dbReference>
<protein>
    <recommendedName>
        <fullName evidence="9">Lysylphosphatidylglycerol synthase TM region</fullName>
    </recommendedName>
</protein>
<reference evidence="7 8" key="1">
    <citation type="submission" date="2016-10" db="EMBL/GenBank/DDBJ databases">
        <authorList>
            <person name="de Groot N.N."/>
        </authorList>
    </citation>
    <scope>NUCLEOTIDE SEQUENCE [LARGE SCALE GENOMIC DNA]</scope>
    <source>
        <strain evidence="7 8">RK1</strain>
    </source>
</reference>
<dbReference type="PANTHER" id="PTHR40277:SF1">
    <property type="entry name" value="BLL5419 PROTEIN"/>
    <property type="match status" value="1"/>
</dbReference>
<sequence length="306" mass="34291">MDKKRLWNILKTIGKLCFTAAALYWVFQKVNISDLKEALIDSHPLFLALAFLAYTCSILIASSRLNGFFKAMGLILSERYNFKLYLLGSCYNLFLPGGVGGDGYKIYFLRRKFKVKGRQLLSAVFFDRLSGLWALCLITAALVIFIPRLQIPNEVPIVAVALGTVAYYAVLKRYFPTYSKHFFLTHLKALGVQSMQVIAAILILYALRFDGKFSPYLLMFLLSSLVAVIPFSAGGLGLREVGNMYGAQFFALDPHLAVLISLLFYFISAALAITGSYFIFRPQGLGEDRLPTTAEAEMNEEDEENE</sequence>
<proteinExistence type="predicted"/>
<evidence type="ECO:0008006" key="9">
    <source>
        <dbReference type="Google" id="ProtNLM"/>
    </source>
</evidence>
<dbReference type="STRING" id="1477437.SAMN05444682_107215"/>
<evidence type="ECO:0000256" key="3">
    <source>
        <dbReference type="ARBA" id="ARBA00022692"/>
    </source>
</evidence>
<keyword evidence="3 6" id="KW-0812">Transmembrane</keyword>
<dbReference type="OrthoDB" id="1123508at2"/>
<keyword evidence="8" id="KW-1185">Reference proteome</keyword>
<dbReference type="Pfam" id="PF03706">
    <property type="entry name" value="LPG_synthase_TM"/>
    <property type="match status" value="1"/>
</dbReference>
<feature type="transmembrane region" description="Helical" evidence="6">
    <location>
        <begin position="155"/>
        <end position="175"/>
    </location>
</feature>
<dbReference type="EMBL" id="FOQO01000007">
    <property type="protein sequence ID" value="SFJ09020.1"/>
    <property type="molecule type" value="Genomic_DNA"/>
</dbReference>
<keyword evidence="4 6" id="KW-1133">Transmembrane helix</keyword>
<feature type="transmembrane region" description="Helical" evidence="6">
    <location>
        <begin position="6"/>
        <end position="26"/>
    </location>
</feature>
<evidence type="ECO:0000256" key="1">
    <source>
        <dbReference type="ARBA" id="ARBA00004651"/>
    </source>
</evidence>
<feature type="transmembrane region" description="Helical" evidence="6">
    <location>
        <begin position="187"/>
        <end position="207"/>
    </location>
</feature>
<organism evidence="7 8">
    <name type="scientific">Parapedobacter indicus</name>
    <dbReference type="NCBI Taxonomy" id="1477437"/>
    <lineage>
        <taxon>Bacteria</taxon>
        <taxon>Pseudomonadati</taxon>
        <taxon>Bacteroidota</taxon>
        <taxon>Sphingobacteriia</taxon>
        <taxon>Sphingobacteriales</taxon>
        <taxon>Sphingobacteriaceae</taxon>
        <taxon>Parapedobacter</taxon>
    </lineage>
</organism>
<evidence type="ECO:0000256" key="5">
    <source>
        <dbReference type="ARBA" id="ARBA00023136"/>
    </source>
</evidence>
<evidence type="ECO:0000256" key="4">
    <source>
        <dbReference type="ARBA" id="ARBA00022989"/>
    </source>
</evidence>
<comment type="subcellular location">
    <subcellularLocation>
        <location evidence="1">Cell membrane</location>
        <topology evidence="1">Multi-pass membrane protein</topology>
    </subcellularLocation>
</comment>
<feature type="transmembrane region" description="Helical" evidence="6">
    <location>
        <begin position="46"/>
        <end position="65"/>
    </location>
</feature>
<name>A0A1I3NJ80_9SPHI</name>
<dbReference type="NCBIfam" id="TIGR00374">
    <property type="entry name" value="flippase-like domain"/>
    <property type="match status" value="1"/>
</dbReference>
<gene>
    <name evidence="7" type="ORF">SAMN05444682_107215</name>
</gene>